<dbReference type="OrthoDB" id="4983at2759"/>
<dbReference type="PANTHER" id="PTHR12735">
    <property type="entry name" value="BOLA-LIKE PROTEIN-RELATED"/>
    <property type="match status" value="1"/>
</dbReference>
<dbReference type="EMBL" id="SPLM01000005">
    <property type="protein sequence ID" value="TMW67143.1"/>
    <property type="molecule type" value="Genomic_DNA"/>
</dbReference>
<dbReference type="GO" id="GO:0006879">
    <property type="term" value="P:intracellular iron ion homeostasis"/>
    <property type="evidence" value="ECO:0007669"/>
    <property type="project" value="InterPro"/>
</dbReference>
<dbReference type="GO" id="GO:0005829">
    <property type="term" value="C:cytosol"/>
    <property type="evidence" value="ECO:0007669"/>
    <property type="project" value="TreeGrafter"/>
</dbReference>
<evidence type="ECO:0008006" key="4">
    <source>
        <dbReference type="Google" id="ProtNLM"/>
    </source>
</evidence>
<accession>A0A8K1CQI8</accession>
<dbReference type="Proteomes" id="UP000794436">
    <property type="component" value="Unassembled WGS sequence"/>
</dbReference>
<reference evidence="2" key="1">
    <citation type="submission" date="2019-03" db="EMBL/GenBank/DDBJ databases">
        <title>Long read genome sequence of the mycoparasitic Pythium oligandrum ATCC 38472 isolated from sugarbeet rhizosphere.</title>
        <authorList>
            <person name="Gaulin E."/>
        </authorList>
    </citation>
    <scope>NUCLEOTIDE SEQUENCE</scope>
    <source>
        <strain evidence="2">ATCC 38472_TT</strain>
    </source>
</reference>
<dbReference type="GO" id="GO:0051537">
    <property type="term" value="F:2 iron, 2 sulfur cluster binding"/>
    <property type="evidence" value="ECO:0007669"/>
    <property type="project" value="InterPro"/>
</dbReference>
<comment type="caution">
    <text evidence="2">The sequence shown here is derived from an EMBL/GenBank/DDBJ whole genome shotgun (WGS) entry which is preliminary data.</text>
</comment>
<gene>
    <name evidence="2" type="ORF">Poli38472_012259</name>
</gene>
<protein>
    <recommendedName>
        <fullName evidence="4">Bola-like protein</fullName>
    </recommendedName>
</protein>
<dbReference type="SUPFAM" id="SSF82657">
    <property type="entry name" value="BolA-like"/>
    <property type="match status" value="1"/>
</dbReference>
<dbReference type="PANTHER" id="PTHR12735:SF27">
    <property type="entry name" value="BOLA-LIKE PROTEIN 2"/>
    <property type="match status" value="1"/>
</dbReference>
<dbReference type="Pfam" id="PF01722">
    <property type="entry name" value="BolA"/>
    <property type="match status" value="1"/>
</dbReference>
<dbReference type="PIRSF" id="PIRSF003113">
    <property type="entry name" value="BolA"/>
    <property type="match status" value="1"/>
</dbReference>
<dbReference type="Gene3D" id="3.10.20.90">
    <property type="entry name" value="Phosphatidylinositol 3-kinase Catalytic Subunit, Chain A, domain 1"/>
    <property type="match status" value="1"/>
</dbReference>
<proteinExistence type="inferred from homology"/>
<comment type="similarity">
    <text evidence="1">Belongs to the BolA/IbaG family.</text>
</comment>
<evidence type="ECO:0000313" key="3">
    <source>
        <dbReference type="Proteomes" id="UP000794436"/>
    </source>
</evidence>
<name>A0A8K1CQI8_PYTOL</name>
<organism evidence="2 3">
    <name type="scientific">Pythium oligandrum</name>
    <name type="common">Mycoparasitic fungus</name>
    <dbReference type="NCBI Taxonomy" id="41045"/>
    <lineage>
        <taxon>Eukaryota</taxon>
        <taxon>Sar</taxon>
        <taxon>Stramenopiles</taxon>
        <taxon>Oomycota</taxon>
        <taxon>Peronosporomycetes</taxon>
        <taxon>Pythiales</taxon>
        <taxon>Pythiaceae</taxon>
        <taxon>Pythium</taxon>
    </lineage>
</organism>
<dbReference type="AlphaFoldDB" id="A0A8K1CQI8"/>
<keyword evidence="3" id="KW-1185">Reference proteome</keyword>
<evidence type="ECO:0000313" key="2">
    <source>
        <dbReference type="EMBL" id="TMW67143.1"/>
    </source>
</evidence>
<dbReference type="GO" id="GO:0005634">
    <property type="term" value="C:nucleus"/>
    <property type="evidence" value="ECO:0007669"/>
    <property type="project" value="TreeGrafter"/>
</dbReference>
<evidence type="ECO:0000256" key="1">
    <source>
        <dbReference type="RuleBase" id="RU003860"/>
    </source>
</evidence>
<dbReference type="InterPro" id="IPR002634">
    <property type="entry name" value="BolA"/>
</dbReference>
<dbReference type="GO" id="GO:0051604">
    <property type="term" value="P:protein maturation"/>
    <property type="evidence" value="ECO:0007669"/>
    <property type="project" value="InterPro"/>
</dbReference>
<dbReference type="InterPro" id="IPR045115">
    <property type="entry name" value="BOL2"/>
</dbReference>
<sequence length="98" mass="11053">MSVVTPSHLEAKLRSDLGALYVEASDLSDGCGQKFSLVVVHDGFEGQSLLDRQRRVNECLKEEMTRIHALQMKTWTRAQYEQKMQQPVPTSSQTTGEN</sequence>
<dbReference type="InterPro" id="IPR036065">
    <property type="entry name" value="BolA-like_sf"/>
</dbReference>